<keyword evidence="2" id="KW-1185">Reference proteome</keyword>
<reference evidence="1 2" key="1">
    <citation type="journal article" date="2014" name="Nature">
        <title>An environmental bacterial taxon with a large and distinct metabolic repertoire.</title>
        <authorList>
            <person name="Wilson M.C."/>
            <person name="Mori T."/>
            <person name="Ruckert C."/>
            <person name="Uria A.R."/>
            <person name="Helf M.J."/>
            <person name="Takada K."/>
            <person name="Gernert C."/>
            <person name="Steffens U.A."/>
            <person name="Heycke N."/>
            <person name="Schmitt S."/>
            <person name="Rinke C."/>
            <person name="Helfrich E.J."/>
            <person name="Brachmann A.O."/>
            <person name="Gurgui C."/>
            <person name="Wakimoto T."/>
            <person name="Kracht M."/>
            <person name="Crusemann M."/>
            <person name="Hentschel U."/>
            <person name="Abe I."/>
            <person name="Matsunaga S."/>
            <person name="Kalinowski J."/>
            <person name="Takeyama H."/>
            <person name="Piel J."/>
        </authorList>
    </citation>
    <scope>NUCLEOTIDE SEQUENCE [LARGE SCALE GENOMIC DNA]</scope>
    <source>
        <strain evidence="2">TSY2</strain>
    </source>
</reference>
<organism evidence="1 2">
    <name type="scientific">Candidatus Entotheonella gemina</name>
    <dbReference type="NCBI Taxonomy" id="1429439"/>
    <lineage>
        <taxon>Bacteria</taxon>
        <taxon>Pseudomonadati</taxon>
        <taxon>Nitrospinota/Tectimicrobiota group</taxon>
        <taxon>Candidatus Tectimicrobiota</taxon>
        <taxon>Candidatus Entotheonellia</taxon>
        <taxon>Candidatus Entotheonellales</taxon>
        <taxon>Candidatus Entotheonellaceae</taxon>
        <taxon>Candidatus Entotheonella</taxon>
    </lineage>
</organism>
<proteinExistence type="predicted"/>
<evidence type="ECO:0000313" key="2">
    <source>
        <dbReference type="Proteomes" id="UP000019140"/>
    </source>
</evidence>
<protein>
    <submittedName>
        <fullName evidence="1">Uncharacterized protein</fullName>
    </submittedName>
</protein>
<comment type="caution">
    <text evidence="1">The sequence shown here is derived from an EMBL/GenBank/DDBJ whole genome shotgun (WGS) entry which is preliminary data.</text>
</comment>
<evidence type="ECO:0000313" key="1">
    <source>
        <dbReference type="EMBL" id="ETW94704.1"/>
    </source>
</evidence>
<dbReference type="HOGENOM" id="CLU_3248797_0_0_7"/>
<accession>W4L9W3</accession>
<name>W4L9W3_9BACT</name>
<dbReference type="AlphaFoldDB" id="W4L9W3"/>
<dbReference type="EMBL" id="AZHX01002424">
    <property type="protein sequence ID" value="ETW94704.1"/>
    <property type="molecule type" value="Genomic_DNA"/>
</dbReference>
<dbReference type="Proteomes" id="UP000019140">
    <property type="component" value="Unassembled WGS sequence"/>
</dbReference>
<gene>
    <name evidence="1" type="ORF">ETSY2_49340</name>
</gene>
<sequence length="42" mass="4840">MQVNTLIYAMGEEAEDILRSFALSEEDKKKYQPVTAKFKANM</sequence>